<keyword evidence="2" id="KW-0472">Membrane</keyword>
<feature type="transmembrane region" description="Helical" evidence="2">
    <location>
        <begin position="58"/>
        <end position="76"/>
    </location>
</feature>
<evidence type="ECO:0000313" key="4">
    <source>
        <dbReference type="Proteomes" id="UP000239735"/>
    </source>
</evidence>
<protein>
    <submittedName>
        <fullName evidence="3">Uncharacterized protein</fullName>
    </submittedName>
</protein>
<evidence type="ECO:0000313" key="3">
    <source>
        <dbReference type="EMBL" id="SPE18788.1"/>
    </source>
</evidence>
<sequence length="133" mass="14518">MTAGSNTPSQPATKSPNHPAQKTQLPTLLKLPGVIAISLYMILLAGVTVAYVVEHHTAILYLVFPVLFIAGALGLLMLLRWAWALTLAAIALSSATFLYQYSTGHSFSALMEGLLSLVFFLYLVRTDVREKLR</sequence>
<dbReference type="EMBL" id="OKRB01000072">
    <property type="protein sequence ID" value="SPE18788.1"/>
    <property type="molecule type" value="Genomic_DNA"/>
</dbReference>
<dbReference type="Proteomes" id="UP000239735">
    <property type="component" value="Unassembled WGS sequence"/>
</dbReference>
<evidence type="ECO:0000256" key="1">
    <source>
        <dbReference type="SAM" id="MobiDB-lite"/>
    </source>
</evidence>
<feature type="region of interest" description="Disordered" evidence="1">
    <location>
        <begin position="1"/>
        <end position="21"/>
    </location>
</feature>
<keyword evidence="2" id="KW-1133">Transmembrane helix</keyword>
<dbReference type="AlphaFoldDB" id="A0A2N9L645"/>
<name>A0A2N9L645_9BACT</name>
<organism evidence="3 4">
    <name type="scientific">Candidatus Sulfuritelmatomonas gaucii</name>
    <dbReference type="NCBI Taxonomy" id="2043161"/>
    <lineage>
        <taxon>Bacteria</taxon>
        <taxon>Pseudomonadati</taxon>
        <taxon>Acidobacteriota</taxon>
        <taxon>Terriglobia</taxon>
        <taxon>Terriglobales</taxon>
        <taxon>Acidobacteriaceae</taxon>
        <taxon>Candidatus Sulfuritelmatomonas</taxon>
    </lineage>
</organism>
<evidence type="ECO:0000256" key="2">
    <source>
        <dbReference type="SAM" id="Phobius"/>
    </source>
</evidence>
<dbReference type="OrthoDB" id="117249at2"/>
<gene>
    <name evidence="3" type="ORF">SBA5_170034</name>
</gene>
<proteinExistence type="predicted"/>
<feature type="transmembrane region" description="Helical" evidence="2">
    <location>
        <begin position="107"/>
        <end position="124"/>
    </location>
</feature>
<accession>A0A2N9L645</accession>
<feature type="transmembrane region" description="Helical" evidence="2">
    <location>
        <begin position="31"/>
        <end position="52"/>
    </location>
</feature>
<reference evidence="4" key="1">
    <citation type="submission" date="2018-02" db="EMBL/GenBank/DDBJ databases">
        <authorList>
            <person name="Hausmann B."/>
        </authorList>
    </citation>
    <scope>NUCLEOTIDE SEQUENCE [LARGE SCALE GENOMIC DNA]</scope>
    <source>
        <strain evidence="4">Peat soil MAG SbA5</strain>
    </source>
</reference>
<keyword evidence="2" id="KW-0812">Transmembrane</keyword>